<dbReference type="PANTHER" id="PTHR43201:SF5">
    <property type="entry name" value="MEDIUM-CHAIN ACYL-COA LIGASE ACSF2, MITOCHONDRIAL"/>
    <property type="match status" value="1"/>
</dbReference>
<evidence type="ECO:0000256" key="1">
    <source>
        <dbReference type="ARBA" id="ARBA00006432"/>
    </source>
</evidence>
<dbReference type="InterPro" id="IPR042099">
    <property type="entry name" value="ANL_N_sf"/>
</dbReference>
<evidence type="ECO:0000259" key="3">
    <source>
        <dbReference type="Pfam" id="PF00501"/>
    </source>
</evidence>
<name>A0A1M4SMM1_9THEO</name>
<comment type="similarity">
    <text evidence="1">Belongs to the ATP-dependent AMP-binding enzyme family.</text>
</comment>
<keyword evidence="2" id="KW-0436">Ligase</keyword>
<reference evidence="5 6" key="1">
    <citation type="submission" date="2016-11" db="EMBL/GenBank/DDBJ databases">
        <authorList>
            <person name="Jaros S."/>
            <person name="Januszkiewicz K."/>
            <person name="Wedrychowicz H."/>
        </authorList>
    </citation>
    <scope>NUCLEOTIDE SEQUENCE [LARGE SCALE GENOMIC DNA]</scope>
    <source>
        <strain evidence="5 6">DSM 17918</strain>
    </source>
</reference>
<evidence type="ECO:0000256" key="2">
    <source>
        <dbReference type="ARBA" id="ARBA00022598"/>
    </source>
</evidence>
<dbReference type="Pfam" id="PF00501">
    <property type="entry name" value="AMP-binding"/>
    <property type="match status" value="2"/>
</dbReference>
<dbReference type="PANTHER" id="PTHR43201">
    <property type="entry name" value="ACYL-COA SYNTHETASE"/>
    <property type="match status" value="1"/>
</dbReference>
<dbReference type="EMBL" id="FQVH01000001">
    <property type="protein sequence ID" value="SHE33419.1"/>
    <property type="molecule type" value="Genomic_DNA"/>
</dbReference>
<dbReference type="OrthoDB" id="9778383at2"/>
<proteinExistence type="inferred from homology"/>
<dbReference type="Gene3D" id="3.40.50.12780">
    <property type="entry name" value="N-terminal domain of ligase-like"/>
    <property type="match status" value="1"/>
</dbReference>
<dbReference type="AlphaFoldDB" id="A0A1M4SMM1"/>
<dbReference type="RefSeq" id="WP_084110727.1">
    <property type="nucleotide sequence ID" value="NZ_FQVH01000001.1"/>
</dbReference>
<feature type="domain" description="AMP-binding enzyme C-terminal" evidence="4">
    <location>
        <begin position="355"/>
        <end position="428"/>
    </location>
</feature>
<sequence length="447" mass="50529">MDFFKKIGMIAKNDPDRLCIVKDSKKYSYGEFFNVANDIAERLSSIGSVMDKVLIYKRDCLEQFLYFFGASMAGKISILCPPTISNRKLNSMIEKIQPKIIISDNFELPADKSKVPLPDKKDIFLGALSSGTTGEEKIIWRDWASWTEAFPIQSKIFGIHEKSILFIHGPFSYTANLNSALHILSEGGSIVLTDKNRPSSWVHVIKKYGVNVVFMVPAYYRMMVKYLNEPLKDIESVVTGGAKLDFETACSLFKIFPNAKITEYYGASELSYVTYNTGEDIIKKNLSVGKPFPGVEIWIKEGEVWVKSPYIAPDYRPQATVGDIGYMDSEGFLYLEGRKGDVINKGGQKIFPERVESILLKNPKIENAAVIGVDDQLKGQEVLAMIVKKDKSLTISEVREFCRANLEVYERPSKIMFVNDLPLNSNGKIDKRRIKSQFLLDTHKIKI</sequence>
<evidence type="ECO:0000259" key="4">
    <source>
        <dbReference type="Pfam" id="PF13193"/>
    </source>
</evidence>
<evidence type="ECO:0000313" key="5">
    <source>
        <dbReference type="EMBL" id="SHE33419.1"/>
    </source>
</evidence>
<protein>
    <submittedName>
        <fullName evidence="5">Long-chain acyl-CoA synthetase</fullName>
    </submittedName>
</protein>
<dbReference type="GO" id="GO:0006631">
    <property type="term" value="P:fatty acid metabolic process"/>
    <property type="evidence" value="ECO:0007669"/>
    <property type="project" value="TreeGrafter"/>
</dbReference>
<dbReference type="STRING" id="1121256.SAMN02746089_00077"/>
<dbReference type="InterPro" id="IPR025110">
    <property type="entry name" value="AMP-bd_C"/>
</dbReference>
<dbReference type="GO" id="GO:0031956">
    <property type="term" value="F:medium-chain fatty acid-CoA ligase activity"/>
    <property type="evidence" value="ECO:0007669"/>
    <property type="project" value="TreeGrafter"/>
</dbReference>
<dbReference type="Proteomes" id="UP000184088">
    <property type="component" value="Unassembled WGS sequence"/>
</dbReference>
<dbReference type="SUPFAM" id="SSF56801">
    <property type="entry name" value="Acetyl-CoA synthetase-like"/>
    <property type="match status" value="1"/>
</dbReference>
<feature type="domain" description="AMP-dependent synthetase/ligase" evidence="3">
    <location>
        <begin position="11"/>
        <end position="103"/>
    </location>
</feature>
<dbReference type="InterPro" id="IPR000873">
    <property type="entry name" value="AMP-dep_synth/lig_dom"/>
</dbReference>
<accession>A0A1M4SMM1</accession>
<dbReference type="InterPro" id="IPR045851">
    <property type="entry name" value="AMP-bd_C_sf"/>
</dbReference>
<dbReference type="Gene3D" id="3.30.300.30">
    <property type="match status" value="1"/>
</dbReference>
<dbReference type="Pfam" id="PF13193">
    <property type="entry name" value="AMP-binding_C"/>
    <property type="match status" value="1"/>
</dbReference>
<feature type="domain" description="AMP-dependent synthetase/ligase" evidence="3">
    <location>
        <begin position="113"/>
        <end position="315"/>
    </location>
</feature>
<gene>
    <name evidence="5" type="ORF">SAMN02746089_00077</name>
</gene>
<organism evidence="5 6">
    <name type="scientific">Caldanaerobius fijiensis DSM 17918</name>
    <dbReference type="NCBI Taxonomy" id="1121256"/>
    <lineage>
        <taxon>Bacteria</taxon>
        <taxon>Bacillati</taxon>
        <taxon>Bacillota</taxon>
        <taxon>Clostridia</taxon>
        <taxon>Thermoanaerobacterales</taxon>
        <taxon>Thermoanaerobacteraceae</taxon>
        <taxon>Caldanaerobius</taxon>
    </lineage>
</organism>
<evidence type="ECO:0000313" key="6">
    <source>
        <dbReference type="Proteomes" id="UP000184088"/>
    </source>
</evidence>
<keyword evidence="6" id="KW-1185">Reference proteome</keyword>